<evidence type="ECO:0000256" key="1">
    <source>
        <dbReference type="SAM" id="MobiDB-lite"/>
    </source>
</evidence>
<organism evidence="2 3">
    <name type="scientific">Microcella alkalica</name>
    <dbReference type="NCBI Taxonomy" id="355930"/>
    <lineage>
        <taxon>Bacteria</taxon>
        <taxon>Bacillati</taxon>
        <taxon>Actinomycetota</taxon>
        <taxon>Actinomycetes</taxon>
        <taxon>Micrococcales</taxon>
        <taxon>Microbacteriaceae</taxon>
        <taxon>Microcella</taxon>
    </lineage>
</organism>
<dbReference type="RefSeq" id="WP_182491221.1">
    <property type="nucleotide sequence ID" value="NZ_BAAAOV010000018.1"/>
</dbReference>
<comment type="caution">
    <text evidence="2">The sequence shown here is derived from an EMBL/GenBank/DDBJ whole genome shotgun (WGS) entry which is preliminary data.</text>
</comment>
<feature type="compositionally biased region" description="Basic and acidic residues" evidence="1">
    <location>
        <begin position="293"/>
        <end position="303"/>
    </location>
</feature>
<keyword evidence="3" id="KW-1185">Reference proteome</keyword>
<protein>
    <submittedName>
        <fullName evidence="2">Uncharacterized protein</fullName>
    </submittedName>
</protein>
<gene>
    <name evidence="2" type="ORF">FHX53_002030</name>
</gene>
<dbReference type="Proteomes" id="UP000585905">
    <property type="component" value="Unassembled WGS sequence"/>
</dbReference>
<name>A0A839EB26_9MICO</name>
<dbReference type="AlphaFoldDB" id="A0A839EB26"/>
<proteinExistence type="predicted"/>
<evidence type="ECO:0000313" key="3">
    <source>
        <dbReference type="Proteomes" id="UP000585905"/>
    </source>
</evidence>
<feature type="region of interest" description="Disordered" evidence="1">
    <location>
        <begin position="293"/>
        <end position="318"/>
    </location>
</feature>
<sequence>MTTRIATTARSERAPMAIPTPRGPVSAAVVAVVTGPIDLPPIVSSLDAQVERAVINSRDILTDDDLQLALFFLHALADGGIVGVDSRWAADGILAEVRRTLETALDEALRERLSRAPIVSDATDRLAAFLAEEATTAELDEFLAISAVSASCASTPELATALERAGLDCAPGHYLDAVDVRVITARTTATMLAATAPRGRAAVVAQLPPLAGCIASAAARFDVEVPLDDASGPVRTDARRFARDARRLVDHLAAAQTLDAWMHAESALRACDVIEQDRVLSAAALALRDVDVQEDERGARSEAEAVAPTGARELENAH</sequence>
<accession>A0A839EB26</accession>
<dbReference type="EMBL" id="JACGWX010000005">
    <property type="protein sequence ID" value="MBA8848426.1"/>
    <property type="molecule type" value="Genomic_DNA"/>
</dbReference>
<reference evidence="2 3" key="1">
    <citation type="submission" date="2020-07" db="EMBL/GenBank/DDBJ databases">
        <title>Sequencing the genomes of 1000 actinobacteria strains.</title>
        <authorList>
            <person name="Klenk H.-P."/>
        </authorList>
    </citation>
    <scope>NUCLEOTIDE SEQUENCE [LARGE SCALE GENOMIC DNA]</scope>
    <source>
        <strain evidence="2 3">DSM 19663</strain>
    </source>
</reference>
<evidence type="ECO:0000313" key="2">
    <source>
        <dbReference type="EMBL" id="MBA8848426.1"/>
    </source>
</evidence>